<evidence type="ECO:0000256" key="1">
    <source>
        <dbReference type="SAM" id="MobiDB-lite"/>
    </source>
</evidence>
<dbReference type="SUPFAM" id="SSF54909">
    <property type="entry name" value="Dimeric alpha+beta barrel"/>
    <property type="match status" value="1"/>
</dbReference>
<feature type="compositionally biased region" description="Basic and acidic residues" evidence="1">
    <location>
        <begin position="65"/>
        <end position="86"/>
    </location>
</feature>
<dbReference type="InterPro" id="IPR019887">
    <property type="entry name" value="Tscrpt_reg_AsnC/Lrp_C"/>
</dbReference>
<feature type="compositionally biased region" description="Low complexity" evidence="1">
    <location>
        <begin position="26"/>
        <end position="46"/>
    </location>
</feature>
<evidence type="ECO:0000259" key="2">
    <source>
        <dbReference type="Pfam" id="PF01037"/>
    </source>
</evidence>
<feature type="region of interest" description="Disordered" evidence="1">
    <location>
        <begin position="1"/>
        <end position="86"/>
    </location>
</feature>
<dbReference type="InterPro" id="IPR011008">
    <property type="entry name" value="Dimeric_a/b-barrel"/>
</dbReference>
<dbReference type="Proteomes" id="UP000193675">
    <property type="component" value="Unassembled WGS sequence"/>
</dbReference>
<sequence>MDSDLAAQYHIQPPRQGCRQGRQHAARVQAVAVQPPRQQRQAQCRQADPEQIDLAPGRQQGSPQRTDDFDRHRDPDRNVEEGPVDQDVHQARLREDRSIVMDRAKRYFAGVDEVQQCYFVNGGVSFIIVMVARDVAHFEKLVRKHFADNEDILTYRTLIVLDKVKVGLSVPI</sequence>
<dbReference type="AlphaFoldDB" id="A0A1X0ZP81"/>
<dbReference type="Pfam" id="PF01037">
    <property type="entry name" value="AsnC_trans_reg"/>
    <property type="match status" value="1"/>
</dbReference>
<dbReference type="Gene3D" id="3.30.70.920">
    <property type="match status" value="1"/>
</dbReference>
<accession>A0A1X0ZP81</accession>
<name>A0A1X0ZP81_PSEPU</name>
<organism evidence="3 4">
    <name type="scientific">Pseudomonas putida</name>
    <name type="common">Arthrobacter siderocapsulatus</name>
    <dbReference type="NCBI Taxonomy" id="303"/>
    <lineage>
        <taxon>Bacteria</taxon>
        <taxon>Pseudomonadati</taxon>
        <taxon>Pseudomonadota</taxon>
        <taxon>Gammaproteobacteria</taxon>
        <taxon>Pseudomonadales</taxon>
        <taxon>Pseudomonadaceae</taxon>
        <taxon>Pseudomonas</taxon>
    </lineage>
</organism>
<evidence type="ECO:0000313" key="3">
    <source>
        <dbReference type="EMBL" id="ORL60164.1"/>
    </source>
</evidence>
<comment type="caution">
    <text evidence="3">The sequence shown here is derived from an EMBL/GenBank/DDBJ whole genome shotgun (WGS) entry which is preliminary data.</text>
</comment>
<proteinExistence type="predicted"/>
<dbReference type="EMBL" id="NBWC01000041">
    <property type="protein sequence ID" value="ORL60164.1"/>
    <property type="molecule type" value="Genomic_DNA"/>
</dbReference>
<reference evidence="3 4" key="1">
    <citation type="submission" date="2017-04" db="EMBL/GenBank/DDBJ databases">
        <title>Presence of VIM-2 positive Pseudomonas species in chickens and their surrounding environment.</title>
        <authorList>
            <person name="Zhang R."/>
        </authorList>
    </citation>
    <scope>NUCLEOTIDE SEQUENCE [LARGE SCALE GENOMIC DNA]</scope>
    <source>
        <strain evidence="3 4">DZ-C18</strain>
    </source>
</reference>
<protein>
    <recommendedName>
        <fullName evidence="2">Transcription regulator AsnC/Lrp ligand binding domain-containing protein</fullName>
    </recommendedName>
</protein>
<gene>
    <name evidence="3" type="ORF">B7H17_22910</name>
</gene>
<feature type="domain" description="Transcription regulator AsnC/Lrp ligand binding" evidence="2">
    <location>
        <begin position="98"/>
        <end position="162"/>
    </location>
</feature>
<evidence type="ECO:0000313" key="4">
    <source>
        <dbReference type="Proteomes" id="UP000193675"/>
    </source>
</evidence>